<proteinExistence type="predicted"/>
<dbReference type="PANTHER" id="PTHR46980">
    <property type="entry name" value="TRICALBIN-1-RELATED"/>
    <property type="match status" value="1"/>
</dbReference>
<dbReference type="SMART" id="SM00239">
    <property type="entry name" value="C2"/>
    <property type="match status" value="4"/>
</dbReference>
<dbReference type="GO" id="GO:0006869">
    <property type="term" value="P:lipid transport"/>
    <property type="evidence" value="ECO:0007669"/>
    <property type="project" value="UniProtKB-KW"/>
</dbReference>
<gene>
    <name evidence="10" type="ORF">DAKH74_004460</name>
</gene>
<feature type="compositionally biased region" description="Basic and acidic residues" evidence="6">
    <location>
        <begin position="23"/>
        <end position="40"/>
    </location>
</feature>
<feature type="region of interest" description="Disordered" evidence="6">
    <location>
        <begin position="1"/>
        <end position="50"/>
    </location>
</feature>
<evidence type="ECO:0000256" key="1">
    <source>
        <dbReference type="ARBA" id="ARBA00004370"/>
    </source>
</evidence>
<evidence type="ECO:0000313" key="11">
    <source>
        <dbReference type="Proteomes" id="UP001377567"/>
    </source>
</evidence>
<dbReference type="GO" id="GO:0016020">
    <property type="term" value="C:membrane"/>
    <property type="evidence" value="ECO:0007669"/>
    <property type="project" value="UniProtKB-SubCell"/>
</dbReference>
<comment type="caution">
    <text evidence="10">The sequence shown here is derived from an EMBL/GenBank/DDBJ whole genome shotgun (WGS) entry which is preliminary data.</text>
</comment>
<dbReference type="InterPro" id="IPR056910">
    <property type="entry name" value="TCB1-3_C2"/>
</dbReference>
<dbReference type="GO" id="GO:0008289">
    <property type="term" value="F:lipid binding"/>
    <property type="evidence" value="ECO:0007669"/>
    <property type="project" value="UniProtKB-KW"/>
</dbReference>
<feature type="domain" description="SMP-LTD" evidence="9">
    <location>
        <begin position="209"/>
        <end position="412"/>
    </location>
</feature>
<dbReference type="CDD" id="cd21678">
    <property type="entry name" value="SMP_TCB"/>
    <property type="match status" value="1"/>
</dbReference>
<sequence>MSPNNHSLKEKIHEKRKSMQSNRESRRSSTDFSSKKETRHSLQLSRKSGKLSSTSISISEHVVESSATSVSKTPVSLQKNQNKVSANKDITPVEVRVPDASYVGWKQISGWEAKDELTEEDVLMDLNTETVLDNVIPDKLYGDWYHFVALFGCGGILSFLIGYFKFSLAPVFIVMVLLALYSRTNSKRYRVRIRELIEKELAVDKIENDYESMEWLNTFLDTYWPMIEPTVAQMVVQEVNKILVDNPAIPSFLKSVWIDTFSLGVKPPRIERVKTFQNTAADVVVMDWTVSFTPHDTSDMDIKKMKNYVNQISVVKAKVPGVTVEVGVSEISFKADVRVKLQLMSAFPHVDTVNIQFLTVPEVDFVARLFRNSVFSWEVMAIPGLYQLIKVMAKKYMGPILLPPFSLQLSIPQLLDKSNLSIGVLELDVKNAKDLRLPSQLFFSMKPYIQFKIGSKKLARTKTIDYSDVLEWNEKLYILLPSFNEPLNVSIMSERENFKDKQMASFDYDLNDLRHENIQRNNKETFLNSLKSAGVLNFDARFYPGLERKVLPDGSVEELPDLNTGLAKINIMACRGISEDINKKVCAYAELYINAKLILKTGKVTKQNVIEWNTEHEFLEMNRHSCRCKIILKDRKGNIIGSTIQSLNDLLDRQNIEQTWIPLKGTKVEVCVSAFWKPVQLDATSQALIYNPPIGAVRLFINKASFTGKMKTKSPYVRILVNGITKDRTNNSPMLKTCTWNESLYITVSSPNQKITLEGMEVLETGHHRSLGKFDVPIENLFDKDSSDRYIEKTDNEQKQGKFVKDKLPMGELSYYVSFYPTLPVLTLDEINELDGINQRKKELEDKKLKALETGNSTSQEKAKFKTEELEIKDSEDMYSNKMKLDIDELLQYNSGVLAITVMDGELSQPGLYVQTFFDGCGHSRYTSSRIAIRNIQTGWILDAMIPELEWSVTTFRVTKYRNSNKADDCVCELAIPTLELLKNCYDEPSILGLTGKTTAKLTVRVSWFPTSSTSLPCSDLITNSGDMTVTVKGAEGLVSTDKTGRTDPLVKLYLNNAEEPFFETKHRKRTSTPEWNESATTVVNNRVNDHLHIDVLDYQSSSNSNIIGQAVMSLSAVDPDEPTEIDVPLVTASGADGGVMNLGFTFAPRYTLNVSKQSFKNNNGEIPGLDFIPGMKIGTTAVNAGFSTLGVISKSFGGGKMTSSRRTRKKEEED</sequence>
<keyword evidence="5 7" id="KW-0472">Membrane</keyword>
<dbReference type="SUPFAM" id="SSF49562">
    <property type="entry name" value="C2 domain (Calcium/lipid-binding domain, CaLB)"/>
    <property type="match status" value="4"/>
</dbReference>
<keyword evidence="3" id="KW-0445">Lipid transport</keyword>
<dbReference type="PIRSF" id="PIRSF037232">
    <property type="entry name" value="Tricalbin"/>
    <property type="match status" value="1"/>
</dbReference>
<reference evidence="10 11" key="1">
    <citation type="journal article" date="2023" name="Elife">
        <title>Identification of key yeast species and microbe-microbe interactions impacting larval growth of Drosophila in the wild.</title>
        <authorList>
            <person name="Mure A."/>
            <person name="Sugiura Y."/>
            <person name="Maeda R."/>
            <person name="Honda K."/>
            <person name="Sakurai N."/>
            <person name="Takahashi Y."/>
            <person name="Watada M."/>
            <person name="Katoh T."/>
            <person name="Gotoh A."/>
            <person name="Gotoh Y."/>
            <person name="Taniguchi I."/>
            <person name="Nakamura K."/>
            <person name="Hayashi T."/>
            <person name="Katayama T."/>
            <person name="Uemura T."/>
            <person name="Hattori Y."/>
        </authorList>
    </citation>
    <scope>NUCLEOTIDE SEQUENCE [LARGE SCALE GENOMIC DNA]</scope>
    <source>
        <strain evidence="10 11">KH-74</strain>
    </source>
</reference>
<feature type="domain" description="C2" evidence="8">
    <location>
        <begin position="403"/>
        <end position="525"/>
    </location>
</feature>
<accession>A0AAV5RQN8</accession>
<dbReference type="InterPro" id="IPR000008">
    <property type="entry name" value="C2_dom"/>
</dbReference>
<dbReference type="PROSITE" id="PS51847">
    <property type="entry name" value="SMP"/>
    <property type="match status" value="1"/>
</dbReference>
<dbReference type="PROSITE" id="PS50004">
    <property type="entry name" value="C2"/>
    <property type="match status" value="3"/>
</dbReference>
<dbReference type="PANTHER" id="PTHR46980:SF2">
    <property type="entry name" value="TRICALBIN-1-RELATED"/>
    <property type="match status" value="1"/>
</dbReference>
<evidence type="ECO:0000256" key="2">
    <source>
        <dbReference type="ARBA" id="ARBA00022448"/>
    </source>
</evidence>
<feature type="domain" description="C2" evidence="8">
    <location>
        <begin position="548"/>
        <end position="660"/>
    </location>
</feature>
<evidence type="ECO:0000256" key="3">
    <source>
        <dbReference type="ARBA" id="ARBA00023055"/>
    </source>
</evidence>
<keyword evidence="2" id="KW-0813">Transport</keyword>
<evidence type="ECO:0000313" key="10">
    <source>
        <dbReference type="EMBL" id="GMM53830.1"/>
    </source>
</evidence>
<comment type="subcellular location">
    <subcellularLocation>
        <location evidence="1">Membrane</location>
    </subcellularLocation>
</comment>
<evidence type="ECO:0000259" key="9">
    <source>
        <dbReference type="PROSITE" id="PS51847"/>
    </source>
</evidence>
<keyword evidence="7" id="KW-1133">Transmembrane helix</keyword>
<keyword evidence="7" id="KW-0812">Transmembrane</keyword>
<dbReference type="GO" id="GO:0061817">
    <property type="term" value="P:endoplasmic reticulum-plasma membrane tethering"/>
    <property type="evidence" value="ECO:0007669"/>
    <property type="project" value="InterPro"/>
</dbReference>
<organism evidence="10 11">
    <name type="scientific">Maudiozyma humilis</name>
    <name type="common">Sour dough yeast</name>
    <name type="synonym">Kazachstania humilis</name>
    <dbReference type="NCBI Taxonomy" id="51915"/>
    <lineage>
        <taxon>Eukaryota</taxon>
        <taxon>Fungi</taxon>
        <taxon>Dikarya</taxon>
        <taxon>Ascomycota</taxon>
        <taxon>Saccharomycotina</taxon>
        <taxon>Saccharomycetes</taxon>
        <taxon>Saccharomycetales</taxon>
        <taxon>Saccharomycetaceae</taxon>
        <taxon>Maudiozyma</taxon>
    </lineage>
</organism>
<evidence type="ECO:0000256" key="6">
    <source>
        <dbReference type="SAM" id="MobiDB-lite"/>
    </source>
</evidence>
<keyword evidence="4" id="KW-0446">Lipid-binding</keyword>
<evidence type="ECO:0000256" key="5">
    <source>
        <dbReference type="ARBA" id="ARBA00023136"/>
    </source>
</evidence>
<dbReference type="Pfam" id="PF24920">
    <property type="entry name" value="C2_TCB1"/>
    <property type="match status" value="1"/>
</dbReference>
<dbReference type="InterPro" id="IPR035892">
    <property type="entry name" value="C2_domain_sf"/>
</dbReference>
<evidence type="ECO:0000259" key="8">
    <source>
        <dbReference type="PROSITE" id="PS50004"/>
    </source>
</evidence>
<dbReference type="GO" id="GO:0005737">
    <property type="term" value="C:cytoplasm"/>
    <property type="evidence" value="ECO:0007669"/>
    <property type="project" value="UniProtKB-ARBA"/>
</dbReference>
<dbReference type="Pfam" id="PF00168">
    <property type="entry name" value="C2"/>
    <property type="match status" value="4"/>
</dbReference>
<dbReference type="Proteomes" id="UP001377567">
    <property type="component" value="Unassembled WGS sequence"/>
</dbReference>
<dbReference type="Gene3D" id="2.60.40.150">
    <property type="entry name" value="C2 domain"/>
    <property type="match status" value="4"/>
</dbReference>
<feature type="domain" description="C2" evidence="8">
    <location>
        <begin position="1008"/>
        <end position="1128"/>
    </location>
</feature>
<evidence type="ECO:0000256" key="7">
    <source>
        <dbReference type="SAM" id="Phobius"/>
    </source>
</evidence>
<dbReference type="InterPro" id="IPR052455">
    <property type="entry name" value="Tricalbin_domain"/>
</dbReference>
<dbReference type="InterPro" id="IPR017147">
    <property type="entry name" value="Tricalbin"/>
</dbReference>
<dbReference type="EMBL" id="BTGD01000001">
    <property type="protein sequence ID" value="GMM53830.1"/>
    <property type="molecule type" value="Genomic_DNA"/>
</dbReference>
<feature type="transmembrane region" description="Helical" evidence="7">
    <location>
        <begin position="144"/>
        <end position="161"/>
    </location>
</feature>
<evidence type="ECO:0000256" key="4">
    <source>
        <dbReference type="ARBA" id="ARBA00023121"/>
    </source>
</evidence>
<dbReference type="AlphaFoldDB" id="A0AAV5RQN8"/>
<keyword evidence="11" id="KW-1185">Reference proteome</keyword>
<dbReference type="InterPro" id="IPR031468">
    <property type="entry name" value="SMP_LBD"/>
</dbReference>
<protein>
    <submittedName>
        <fullName evidence="10">Uncharacterized protein</fullName>
    </submittedName>
</protein>
<name>A0AAV5RQN8_MAUHU</name>
<dbReference type="Pfam" id="PF25669">
    <property type="entry name" value="SMP_MUG190-like"/>
    <property type="match status" value="1"/>
</dbReference>
<dbReference type="GO" id="GO:0071944">
    <property type="term" value="C:cell periphery"/>
    <property type="evidence" value="ECO:0007669"/>
    <property type="project" value="UniProtKB-ARBA"/>
</dbReference>